<dbReference type="SMART" id="SM00507">
    <property type="entry name" value="HNHc"/>
    <property type="match status" value="1"/>
</dbReference>
<gene>
    <name evidence="2" type="ORF">J0X19_03345</name>
</gene>
<proteinExistence type="predicted"/>
<name>A0A939ESH4_9BACT</name>
<keyword evidence="2" id="KW-0378">Hydrolase</keyword>
<evidence type="ECO:0000313" key="3">
    <source>
        <dbReference type="Proteomes" id="UP000664144"/>
    </source>
</evidence>
<sequence>MFWVPFRKQRMRSRLSDEQFLAIVAQSFSIAQVLARLGLVAAGGNYKTVQARIARLEISTDHFTGKGWNTGHRFQPFGRRCHWAEILIENSSYTSSNRLKKRLLASGYKQPICEQCHLRDWLGQPIPLELHHINGINNDHRIENLQLLCPNCHALTSTYRGKNQARAGVVE</sequence>
<reference evidence="2" key="1">
    <citation type="submission" date="2021-03" db="EMBL/GenBank/DDBJ databases">
        <authorList>
            <person name="Kim M.K."/>
        </authorList>
    </citation>
    <scope>NUCLEOTIDE SEQUENCE</scope>
    <source>
        <strain evidence="2">BT186</strain>
    </source>
</reference>
<accession>A0A939ESH4</accession>
<dbReference type="AlphaFoldDB" id="A0A939ESH4"/>
<evidence type="ECO:0000259" key="1">
    <source>
        <dbReference type="SMART" id="SM00507"/>
    </source>
</evidence>
<feature type="domain" description="HNH nuclease" evidence="1">
    <location>
        <begin position="99"/>
        <end position="154"/>
    </location>
</feature>
<comment type="caution">
    <text evidence="2">The sequence shown here is derived from an EMBL/GenBank/DDBJ whole genome shotgun (WGS) entry which is preliminary data.</text>
</comment>
<organism evidence="2 3">
    <name type="scientific">Hymenobacter telluris</name>
    <dbReference type="NCBI Taxonomy" id="2816474"/>
    <lineage>
        <taxon>Bacteria</taxon>
        <taxon>Pseudomonadati</taxon>
        <taxon>Bacteroidota</taxon>
        <taxon>Cytophagia</taxon>
        <taxon>Cytophagales</taxon>
        <taxon>Hymenobacteraceae</taxon>
        <taxon>Hymenobacter</taxon>
    </lineage>
</organism>
<evidence type="ECO:0000313" key="2">
    <source>
        <dbReference type="EMBL" id="MBO0356969.1"/>
    </source>
</evidence>
<keyword evidence="3" id="KW-1185">Reference proteome</keyword>
<dbReference type="InterPro" id="IPR003615">
    <property type="entry name" value="HNH_nuc"/>
</dbReference>
<keyword evidence="2" id="KW-0255">Endonuclease</keyword>
<dbReference type="GO" id="GO:0004519">
    <property type="term" value="F:endonuclease activity"/>
    <property type="evidence" value="ECO:0007669"/>
    <property type="project" value="UniProtKB-KW"/>
</dbReference>
<dbReference type="EMBL" id="JAFLQZ010000002">
    <property type="protein sequence ID" value="MBO0356969.1"/>
    <property type="molecule type" value="Genomic_DNA"/>
</dbReference>
<protein>
    <submittedName>
        <fullName evidence="2">HNH endonuclease</fullName>
    </submittedName>
</protein>
<dbReference type="Proteomes" id="UP000664144">
    <property type="component" value="Unassembled WGS sequence"/>
</dbReference>
<dbReference type="CDD" id="cd00085">
    <property type="entry name" value="HNHc"/>
    <property type="match status" value="1"/>
</dbReference>
<keyword evidence="2" id="KW-0540">Nuclease</keyword>